<dbReference type="InterPro" id="IPR008197">
    <property type="entry name" value="WAP_dom"/>
</dbReference>
<sequence>DCRAQCWHDGECPREEKCCLSGCDYVCLPPSRDKPSECPKVRPQRTSEPCTEMDSCTHDRDCSRQEKCCFSGCAMRCTRPAREHPGECPRAEPCWDPRRRGGSQCLDDSVCGREEKCCDTGCGWEC</sequence>
<dbReference type="Proteomes" id="UP000052976">
    <property type="component" value="Unassembled WGS sequence"/>
</dbReference>
<dbReference type="PROSITE" id="PS51390">
    <property type="entry name" value="WAP"/>
    <property type="match status" value="1"/>
</dbReference>
<dbReference type="SUPFAM" id="SSF57256">
    <property type="entry name" value="Elafin-like"/>
    <property type="match status" value="3"/>
</dbReference>
<reference evidence="2 3" key="1">
    <citation type="submission" date="2014-04" db="EMBL/GenBank/DDBJ databases">
        <title>Genome evolution of avian class.</title>
        <authorList>
            <person name="Zhang G."/>
            <person name="Li C."/>
        </authorList>
    </citation>
    <scope>NUCLEOTIDE SEQUENCE [LARGE SCALE GENOMIC DNA]</scope>
    <source>
        <strain evidence="2">BGI_N302</strain>
    </source>
</reference>
<dbReference type="GO" id="GO:0005615">
    <property type="term" value="C:extracellular space"/>
    <property type="evidence" value="ECO:0007669"/>
    <property type="project" value="TreeGrafter"/>
</dbReference>
<protein>
    <submittedName>
        <fullName evidence="2">Whey acidic protein</fullName>
    </submittedName>
</protein>
<name>A0A091E9R9_CORBR</name>
<feature type="non-terminal residue" evidence="2">
    <location>
        <position position="126"/>
    </location>
</feature>
<accession>A0A091E9R9</accession>
<organism evidence="2 3">
    <name type="scientific">Corvus brachyrhynchos</name>
    <name type="common">American crow</name>
    <dbReference type="NCBI Taxonomy" id="85066"/>
    <lineage>
        <taxon>Eukaryota</taxon>
        <taxon>Metazoa</taxon>
        <taxon>Chordata</taxon>
        <taxon>Craniata</taxon>
        <taxon>Vertebrata</taxon>
        <taxon>Euteleostomi</taxon>
        <taxon>Archelosauria</taxon>
        <taxon>Archosauria</taxon>
        <taxon>Dinosauria</taxon>
        <taxon>Saurischia</taxon>
        <taxon>Theropoda</taxon>
        <taxon>Coelurosauria</taxon>
        <taxon>Aves</taxon>
        <taxon>Neognathae</taxon>
        <taxon>Neoaves</taxon>
        <taxon>Telluraves</taxon>
        <taxon>Australaves</taxon>
        <taxon>Passeriformes</taxon>
        <taxon>Corvoidea</taxon>
        <taxon>Corvidae</taxon>
        <taxon>Corvus</taxon>
    </lineage>
</organism>
<dbReference type="Gene3D" id="4.10.75.10">
    <property type="entry name" value="Elafin-like"/>
    <property type="match status" value="3"/>
</dbReference>
<keyword evidence="3" id="KW-1185">Reference proteome</keyword>
<dbReference type="InterPro" id="IPR036645">
    <property type="entry name" value="Elafin-like_sf"/>
</dbReference>
<dbReference type="STRING" id="85066.A0A091E9R9"/>
<evidence type="ECO:0000313" key="3">
    <source>
        <dbReference type="Proteomes" id="UP000052976"/>
    </source>
</evidence>
<dbReference type="PANTHER" id="PTHR19441">
    <property type="entry name" value="WHEY ACDIC PROTEIN WAP"/>
    <property type="match status" value="1"/>
</dbReference>
<dbReference type="Pfam" id="PF00095">
    <property type="entry name" value="WAP"/>
    <property type="match status" value="3"/>
</dbReference>
<dbReference type="AlphaFoldDB" id="A0A091E9R9"/>
<dbReference type="InterPro" id="IPR050514">
    <property type="entry name" value="WAP_four-disulfide_core"/>
</dbReference>
<dbReference type="EMBL" id="KK717962">
    <property type="protein sequence ID" value="KFO53204.1"/>
    <property type="molecule type" value="Genomic_DNA"/>
</dbReference>
<feature type="domain" description="WAP" evidence="1">
    <location>
        <begin position="29"/>
        <end position="81"/>
    </location>
</feature>
<proteinExistence type="predicted"/>
<dbReference type="PRINTS" id="PR00003">
    <property type="entry name" value="4DISULPHCORE"/>
</dbReference>
<dbReference type="PANTHER" id="PTHR19441:SF95">
    <property type="entry name" value="PERLWAPIN ISOFORM X1"/>
    <property type="match status" value="1"/>
</dbReference>
<dbReference type="SMART" id="SM00217">
    <property type="entry name" value="WAP"/>
    <property type="match status" value="2"/>
</dbReference>
<feature type="non-terminal residue" evidence="2">
    <location>
        <position position="1"/>
    </location>
</feature>
<dbReference type="GO" id="GO:0004867">
    <property type="term" value="F:serine-type endopeptidase inhibitor activity"/>
    <property type="evidence" value="ECO:0007669"/>
    <property type="project" value="TreeGrafter"/>
</dbReference>
<gene>
    <name evidence="2" type="ORF">N302_00266</name>
</gene>
<evidence type="ECO:0000313" key="2">
    <source>
        <dbReference type="EMBL" id="KFO53204.1"/>
    </source>
</evidence>
<evidence type="ECO:0000259" key="1">
    <source>
        <dbReference type="PROSITE" id="PS51390"/>
    </source>
</evidence>